<dbReference type="Pfam" id="PF04055">
    <property type="entry name" value="Radical_SAM"/>
    <property type="match status" value="1"/>
</dbReference>
<name>A0A5R9G9D5_9BACL</name>
<dbReference type="Gene3D" id="3.20.20.70">
    <property type="entry name" value="Aldolase class I"/>
    <property type="match status" value="1"/>
</dbReference>
<reference evidence="9 10" key="1">
    <citation type="submission" date="2019-05" db="EMBL/GenBank/DDBJ databases">
        <authorList>
            <person name="Narsing Rao M.P."/>
            <person name="Li W.J."/>
        </authorList>
    </citation>
    <scope>NUCLEOTIDE SEQUENCE [LARGE SCALE GENOMIC DNA]</scope>
    <source>
        <strain evidence="9 10">SYSU_K30003</strain>
    </source>
</reference>
<dbReference type="InterPro" id="IPR007197">
    <property type="entry name" value="rSAM"/>
</dbReference>
<evidence type="ECO:0000259" key="8">
    <source>
        <dbReference type="PROSITE" id="PS51918"/>
    </source>
</evidence>
<keyword evidence="2" id="KW-0004">4Fe-4S</keyword>
<dbReference type="NCBIfam" id="TIGR00238">
    <property type="entry name" value="KamA family radical SAM protein"/>
    <property type="match status" value="1"/>
</dbReference>
<comment type="cofactor">
    <cofactor evidence="1">
        <name>pyridoxal 5'-phosphate</name>
        <dbReference type="ChEBI" id="CHEBI:597326"/>
    </cofactor>
</comment>
<dbReference type="RefSeq" id="WP_138196482.1">
    <property type="nucleotide sequence ID" value="NZ_VCIW01000017.1"/>
</dbReference>
<dbReference type="PANTHER" id="PTHR30538:SF0">
    <property type="entry name" value="L-LYSINE 2,3-AMINOMUTASE AQ_1632-RELATED"/>
    <property type="match status" value="1"/>
</dbReference>
<keyword evidence="10" id="KW-1185">Reference proteome</keyword>
<comment type="caution">
    <text evidence="9">The sequence shown here is derived from an EMBL/GenBank/DDBJ whole genome shotgun (WGS) entry which is preliminary data.</text>
</comment>
<dbReference type="InterPro" id="IPR003739">
    <property type="entry name" value="Lys_aminomutase/Glu_NH3_mut"/>
</dbReference>
<dbReference type="PROSITE" id="PS51918">
    <property type="entry name" value="RADICAL_SAM"/>
    <property type="match status" value="1"/>
</dbReference>
<dbReference type="SFLD" id="SFLDG01070">
    <property type="entry name" value="PLP-dependent"/>
    <property type="match status" value="1"/>
</dbReference>
<sequence length="360" mass="40911">MNVKYFRSIDQIKGLSIEEKEQLKEVTNSYVFRANDYYLNLIDWVDPDDPIRRLIIPSLHELKEYGRWDASDEEDNYVVPGCQHKYQTTALLLVSNVCGAYCRYCFRKRLFQTGQDETITDIEPAIQYIQNHPSISNVLLTGGDPLTLSTSRLRFILQQLSGLSHVQIIRIGTKMPVFNPMRFTEDSELQAAFNETMNQGKKIYVVMHINHPREITEQAMKGFYAIHQTGAVMVNQTPILKGINDDPEVLAELLDKLTYAGVAPYYFFVNRPVIGNADFVLPLKIIYDIVESAKSKTSGLGKRVRLVMSHSTGKIEILGITDGQIYLKYHQSKSGEYGKMIALPCPETAAWYDDLLGHGS</sequence>
<organism evidence="9 10">
    <name type="scientific">Paenibacillus antri</name>
    <dbReference type="NCBI Taxonomy" id="2582848"/>
    <lineage>
        <taxon>Bacteria</taxon>
        <taxon>Bacillati</taxon>
        <taxon>Bacillota</taxon>
        <taxon>Bacilli</taxon>
        <taxon>Bacillales</taxon>
        <taxon>Paenibacillaceae</taxon>
        <taxon>Paenibacillus</taxon>
    </lineage>
</organism>
<dbReference type="InterPro" id="IPR058240">
    <property type="entry name" value="rSAM_sf"/>
</dbReference>
<keyword evidence="7" id="KW-0411">Iron-sulfur</keyword>
<feature type="domain" description="Radical SAM core" evidence="8">
    <location>
        <begin position="84"/>
        <end position="314"/>
    </location>
</feature>
<dbReference type="EMBL" id="VCIW01000017">
    <property type="protein sequence ID" value="TLS49998.1"/>
    <property type="molecule type" value="Genomic_DNA"/>
</dbReference>
<dbReference type="GO" id="GO:0051539">
    <property type="term" value="F:4 iron, 4 sulfur cluster binding"/>
    <property type="evidence" value="ECO:0007669"/>
    <property type="project" value="UniProtKB-KW"/>
</dbReference>
<dbReference type="PANTHER" id="PTHR30538">
    <property type="entry name" value="LYSINE 2,3-AMINOMUTASE-RELATED"/>
    <property type="match status" value="1"/>
</dbReference>
<evidence type="ECO:0000256" key="3">
    <source>
        <dbReference type="ARBA" id="ARBA00022691"/>
    </source>
</evidence>
<evidence type="ECO:0000313" key="9">
    <source>
        <dbReference type="EMBL" id="TLS49998.1"/>
    </source>
</evidence>
<keyword evidence="5" id="KW-0663">Pyridoxal phosphate</keyword>
<dbReference type="OrthoDB" id="9768064at2"/>
<dbReference type="GO" id="GO:0003824">
    <property type="term" value="F:catalytic activity"/>
    <property type="evidence" value="ECO:0007669"/>
    <property type="project" value="InterPro"/>
</dbReference>
<evidence type="ECO:0000313" key="10">
    <source>
        <dbReference type="Proteomes" id="UP000309676"/>
    </source>
</evidence>
<evidence type="ECO:0000256" key="2">
    <source>
        <dbReference type="ARBA" id="ARBA00022485"/>
    </source>
</evidence>
<accession>A0A5R9G9D5</accession>
<dbReference type="GO" id="GO:0046872">
    <property type="term" value="F:metal ion binding"/>
    <property type="evidence" value="ECO:0007669"/>
    <property type="project" value="UniProtKB-KW"/>
</dbReference>
<evidence type="ECO:0000256" key="5">
    <source>
        <dbReference type="ARBA" id="ARBA00022898"/>
    </source>
</evidence>
<evidence type="ECO:0000256" key="1">
    <source>
        <dbReference type="ARBA" id="ARBA00001933"/>
    </source>
</evidence>
<evidence type="ECO:0000256" key="7">
    <source>
        <dbReference type="ARBA" id="ARBA00023014"/>
    </source>
</evidence>
<dbReference type="SUPFAM" id="SSF102114">
    <property type="entry name" value="Radical SAM enzymes"/>
    <property type="match status" value="1"/>
</dbReference>
<dbReference type="InterPro" id="IPR013785">
    <property type="entry name" value="Aldolase_TIM"/>
</dbReference>
<dbReference type="SFLD" id="SFLDS00029">
    <property type="entry name" value="Radical_SAM"/>
    <property type="match status" value="1"/>
</dbReference>
<keyword evidence="6" id="KW-0408">Iron</keyword>
<evidence type="ECO:0000256" key="4">
    <source>
        <dbReference type="ARBA" id="ARBA00022723"/>
    </source>
</evidence>
<evidence type="ECO:0000256" key="6">
    <source>
        <dbReference type="ARBA" id="ARBA00023004"/>
    </source>
</evidence>
<protein>
    <submittedName>
        <fullName evidence="9">KamA family radical SAM protein</fullName>
    </submittedName>
</protein>
<dbReference type="Proteomes" id="UP000309676">
    <property type="component" value="Unassembled WGS sequence"/>
</dbReference>
<dbReference type="AlphaFoldDB" id="A0A5R9G9D5"/>
<gene>
    <name evidence="9" type="ORF">FE782_21920</name>
</gene>
<proteinExistence type="predicted"/>
<keyword evidence="3" id="KW-0949">S-adenosyl-L-methionine</keyword>
<dbReference type="CDD" id="cd01335">
    <property type="entry name" value="Radical_SAM"/>
    <property type="match status" value="1"/>
</dbReference>
<keyword evidence="4" id="KW-0479">Metal-binding</keyword>